<proteinExistence type="predicted"/>
<dbReference type="RefSeq" id="XP_004345701.1">
    <property type="nucleotide sequence ID" value="XM_004345651.2"/>
</dbReference>
<keyword evidence="2" id="KW-1185">Reference proteome</keyword>
<evidence type="ECO:0000313" key="1">
    <source>
        <dbReference type="EMBL" id="KJE95685.1"/>
    </source>
</evidence>
<name>A0A0D2WTD5_CAPO3</name>
<evidence type="ECO:0000313" key="2">
    <source>
        <dbReference type="Proteomes" id="UP000008743"/>
    </source>
</evidence>
<reference evidence="2" key="1">
    <citation type="submission" date="2011-02" db="EMBL/GenBank/DDBJ databases">
        <title>The Genome Sequence of Capsaspora owczarzaki ATCC 30864.</title>
        <authorList>
            <person name="Russ C."/>
            <person name="Cuomo C."/>
            <person name="Burger G."/>
            <person name="Gray M.W."/>
            <person name="Holland P.W.H."/>
            <person name="King N."/>
            <person name="Lang F.B.F."/>
            <person name="Roger A.J."/>
            <person name="Ruiz-Trillo I."/>
            <person name="Young S.K."/>
            <person name="Zeng Q."/>
            <person name="Gargeya S."/>
            <person name="Alvarado L."/>
            <person name="Berlin A."/>
            <person name="Chapman S.B."/>
            <person name="Chen Z."/>
            <person name="Freedman E."/>
            <person name="Gellesch M."/>
            <person name="Goldberg J."/>
            <person name="Griggs A."/>
            <person name="Gujja S."/>
            <person name="Heilman E."/>
            <person name="Heiman D."/>
            <person name="Howarth C."/>
            <person name="Mehta T."/>
            <person name="Neiman D."/>
            <person name="Pearson M."/>
            <person name="Roberts A."/>
            <person name="Saif S."/>
            <person name="Shea T."/>
            <person name="Shenoy N."/>
            <person name="Sisk P."/>
            <person name="Stolte C."/>
            <person name="Sykes S."/>
            <person name="White J."/>
            <person name="Yandava C."/>
            <person name="Haas B."/>
            <person name="Nusbaum C."/>
            <person name="Birren B."/>
        </authorList>
    </citation>
    <scope>NUCLEOTIDE SEQUENCE</scope>
    <source>
        <strain evidence="2">ATCC 30864</strain>
    </source>
</reference>
<dbReference type="InParanoid" id="A0A0D2WTD5"/>
<dbReference type="EMBL" id="KE346369">
    <property type="protein sequence ID" value="KJE95685.1"/>
    <property type="molecule type" value="Genomic_DNA"/>
</dbReference>
<sequence>MDDSGVDGLSMALACESAMVSLFDESVAVKKTLLAQRRRLDTLASINARHRNAPGLVDAETASRAIRGEANVRAGVLALQQRLAFGVCLLLQFQDRARILQKLVADESQQVGTSPLAKLAQAFRMAASGSTHHQSAPVAAGALEPIPTPQRGSASETLGILPSSNSQVSTISASASISATQLSGVPQQQQLVEAVPLNDWKQRTLALLSEAKVQQHVTAAQQARVVNELVDEVNRLALLQLQSGLSELQRTDSTSLDDDDDI</sequence>
<dbReference type="Proteomes" id="UP000008743">
    <property type="component" value="Unassembled WGS sequence"/>
</dbReference>
<gene>
    <name evidence="1" type="ORF">CAOG_006111</name>
</gene>
<organism evidence="1 2">
    <name type="scientific">Capsaspora owczarzaki (strain ATCC 30864)</name>
    <dbReference type="NCBI Taxonomy" id="595528"/>
    <lineage>
        <taxon>Eukaryota</taxon>
        <taxon>Filasterea</taxon>
        <taxon>Capsaspora</taxon>
    </lineage>
</organism>
<dbReference type="AlphaFoldDB" id="A0A0D2WTD5"/>
<accession>A0A0D2WTD5</accession>
<protein>
    <submittedName>
        <fullName evidence="1">Uncharacterized protein</fullName>
    </submittedName>
</protein>